<evidence type="ECO:0000256" key="4">
    <source>
        <dbReference type="ARBA" id="ARBA00022691"/>
    </source>
</evidence>
<evidence type="ECO:0000256" key="2">
    <source>
        <dbReference type="ARBA" id="ARBA00022603"/>
    </source>
</evidence>
<accession>A0A1B6GGS6</accession>
<dbReference type="CDD" id="cd02440">
    <property type="entry name" value="AdoMet_MTases"/>
    <property type="match status" value="1"/>
</dbReference>
<feature type="domain" description="Methyltransferase" evidence="7">
    <location>
        <begin position="75"/>
        <end position="208"/>
    </location>
</feature>
<sequence>MEVGEQGGVDKVLKSPKTVDELPPSEMGTKEYWDSNYSVEIENFKNYELIDEGWFGGHVVRRLIREFEICLKDVKKDDPIIDLGCGNGVLLLGLADRGHTNLTGVDYSEKAIELAKTIALTKGVAHIKFLVLDIVNEEVALKDYAVVIDKGTYDAISINPENARAKRDAYKANLMKLLRPRGRFVISSCNWTKEELLHEFESDFEFIPQEFKDDNKFQFGGKTGCTVTTVIFQLRNNVSMS</sequence>
<dbReference type="EMBL" id="GECZ01015204">
    <property type="protein sequence ID" value="JAS54565.1"/>
    <property type="molecule type" value="Transcribed_RNA"/>
</dbReference>
<dbReference type="EMBL" id="GECZ01008143">
    <property type="protein sequence ID" value="JAS61626.1"/>
    <property type="molecule type" value="Transcribed_RNA"/>
</dbReference>
<dbReference type="SUPFAM" id="SSF53335">
    <property type="entry name" value="S-adenosyl-L-methionine-dependent methyltransferases"/>
    <property type="match status" value="1"/>
</dbReference>
<feature type="region of interest" description="Disordered" evidence="6">
    <location>
        <begin position="1"/>
        <end position="25"/>
    </location>
</feature>
<comment type="function">
    <text evidence="5">S-adenosyl-L-methionine-dependent protein-lysine N-methyltransferase that methylates elongation factor 1-alpha.</text>
</comment>
<keyword evidence="2 5" id="KW-0489">Methyltransferase</keyword>
<dbReference type="PANTHER" id="PTHR12843">
    <property type="entry name" value="PROTEIN-LYSINE N-METHYLTRANSFERASE METTL10"/>
    <property type="match status" value="1"/>
</dbReference>
<dbReference type="HAMAP" id="MF_03188">
    <property type="entry name" value="Methyltr_EFM4"/>
    <property type="match status" value="1"/>
</dbReference>
<dbReference type="Gene3D" id="3.40.50.150">
    <property type="entry name" value="Vaccinia Virus protein VP39"/>
    <property type="match status" value="1"/>
</dbReference>
<dbReference type="InterPro" id="IPR026635">
    <property type="entry name" value="Efm4/METTL10"/>
</dbReference>
<keyword evidence="3 5" id="KW-0808">Transferase</keyword>
<evidence type="ECO:0000256" key="6">
    <source>
        <dbReference type="SAM" id="MobiDB-lite"/>
    </source>
</evidence>
<dbReference type="InterPro" id="IPR029063">
    <property type="entry name" value="SAM-dependent_MTases_sf"/>
</dbReference>
<keyword evidence="4 5" id="KW-0949">S-adenosyl-L-methionine</keyword>
<keyword evidence="1 5" id="KW-0963">Cytoplasm</keyword>
<dbReference type="PANTHER" id="PTHR12843:SF5">
    <property type="entry name" value="EEF1A LYSINE METHYLTRANSFERASE 2"/>
    <property type="match status" value="1"/>
</dbReference>
<dbReference type="Pfam" id="PF13847">
    <property type="entry name" value="Methyltransf_31"/>
    <property type="match status" value="1"/>
</dbReference>
<dbReference type="GO" id="GO:0005737">
    <property type="term" value="C:cytoplasm"/>
    <property type="evidence" value="ECO:0007669"/>
    <property type="project" value="UniProtKB-SubCell"/>
</dbReference>
<name>A0A1B6GGS6_9HEMI</name>
<evidence type="ECO:0000313" key="9">
    <source>
        <dbReference type="EMBL" id="JAS61626.1"/>
    </source>
</evidence>
<organism evidence="9">
    <name type="scientific">Cuerna arida</name>
    <dbReference type="NCBI Taxonomy" id="1464854"/>
    <lineage>
        <taxon>Eukaryota</taxon>
        <taxon>Metazoa</taxon>
        <taxon>Ecdysozoa</taxon>
        <taxon>Arthropoda</taxon>
        <taxon>Hexapoda</taxon>
        <taxon>Insecta</taxon>
        <taxon>Pterygota</taxon>
        <taxon>Neoptera</taxon>
        <taxon>Paraneoptera</taxon>
        <taxon>Hemiptera</taxon>
        <taxon>Auchenorrhyncha</taxon>
        <taxon>Membracoidea</taxon>
        <taxon>Cicadellidae</taxon>
        <taxon>Cicadellinae</taxon>
        <taxon>Proconiini</taxon>
        <taxon>Cuerna</taxon>
    </lineage>
</organism>
<dbReference type="EC" id="2.1.1.-" evidence="5"/>
<proteinExistence type="inferred from homology"/>
<comment type="subcellular location">
    <subcellularLocation>
        <location evidence="5">Cytoplasm</location>
    </subcellularLocation>
</comment>
<protein>
    <recommendedName>
        <fullName evidence="5">Protein-lysine N-methyltransferase g.23310</fullName>
        <ecNumber evidence="5">2.1.1.-</ecNumber>
    </recommendedName>
</protein>
<evidence type="ECO:0000256" key="5">
    <source>
        <dbReference type="HAMAP-Rule" id="MF_03188"/>
    </source>
</evidence>
<evidence type="ECO:0000313" key="8">
    <source>
        <dbReference type="EMBL" id="JAS54565.1"/>
    </source>
</evidence>
<evidence type="ECO:0000256" key="1">
    <source>
        <dbReference type="ARBA" id="ARBA00022490"/>
    </source>
</evidence>
<dbReference type="AlphaFoldDB" id="A0A1B6GGS6"/>
<dbReference type="GO" id="GO:0016279">
    <property type="term" value="F:protein-lysine N-methyltransferase activity"/>
    <property type="evidence" value="ECO:0007669"/>
    <property type="project" value="UniProtKB-UniRule"/>
</dbReference>
<comment type="similarity">
    <text evidence="5">Belongs to the class I-like SAM-binding methyltransferase superfamily. EFM4 family.</text>
</comment>
<gene>
    <name evidence="8" type="ORF">g.23310</name>
    <name evidence="9" type="ORF">g.23311</name>
</gene>
<evidence type="ECO:0000256" key="3">
    <source>
        <dbReference type="ARBA" id="ARBA00022679"/>
    </source>
</evidence>
<reference evidence="9" key="1">
    <citation type="submission" date="2015-11" db="EMBL/GenBank/DDBJ databases">
        <title>De novo transcriptome assembly of four potential Pierce s Disease insect vectors from Arizona vineyards.</title>
        <authorList>
            <person name="Tassone E.E."/>
        </authorList>
    </citation>
    <scope>NUCLEOTIDE SEQUENCE</scope>
</reference>
<dbReference type="GO" id="GO:0032259">
    <property type="term" value="P:methylation"/>
    <property type="evidence" value="ECO:0007669"/>
    <property type="project" value="UniProtKB-KW"/>
</dbReference>
<dbReference type="InterPro" id="IPR025714">
    <property type="entry name" value="Methyltranfer_dom"/>
</dbReference>
<evidence type="ECO:0000259" key="7">
    <source>
        <dbReference type="Pfam" id="PF13847"/>
    </source>
</evidence>
<feature type="compositionally biased region" description="Basic and acidic residues" evidence="6">
    <location>
        <begin position="11"/>
        <end position="20"/>
    </location>
</feature>